<dbReference type="EMBL" id="SJOP01000031">
    <property type="protein sequence ID" value="TCB97750.1"/>
    <property type="molecule type" value="Genomic_DNA"/>
</dbReference>
<dbReference type="OrthoDB" id="1550902at2"/>
<accession>A0A4R0GJW0</accession>
<comment type="caution">
    <text evidence="1">The sequence shown here is derived from an EMBL/GenBank/DDBJ whole genome shotgun (WGS) entry which is preliminary data.</text>
</comment>
<dbReference type="InterPro" id="IPR016912">
    <property type="entry name" value="Phage_P2_GpU"/>
</dbReference>
<dbReference type="Proteomes" id="UP000291793">
    <property type="component" value="Unassembled WGS sequence"/>
</dbReference>
<evidence type="ECO:0000313" key="2">
    <source>
        <dbReference type="Proteomes" id="UP000291793"/>
    </source>
</evidence>
<dbReference type="AlphaFoldDB" id="A0A4R0GJW0"/>
<keyword evidence="2" id="KW-1185">Reference proteome</keyword>
<sequence length="152" mass="16756">MMLALGLFVFMRQTLPFQNMDRTSAFNWKNNARVGKRAAFQYLGPGEETIDITGALYPELTGGVLSLAAVRLMADQGRSWPLIDGTGMIYGMYVISSVIEKGSEFYSDGSPRKINFTLKLTRVDESLVALAGDLQEQGEHLLRSATNMLGNL</sequence>
<reference evidence="1 2" key="1">
    <citation type="submission" date="2019-02" db="EMBL/GenBank/DDBJ databases">
        <title>The draft genome of Kosakonia quasisacchari strain WCHKQ120001.</title>
        <authorList>
            <person name="Wang C."/>
            <person name="Feng Y."/>
            <person name="Zong Z."/>
        </authorList>
    </citation>
    <scope>NUCLEOTIDE SEQUENCE [LARGE SCALE GENOMIC DNA]</scope>
    <source>
        <strain evidence="1 2">WCHKQ120001</strain>
    </source>
</reference>
<protein>
    <submittedName>
        <fullName evidence="1">Phage tail protein</fullName>
    </submittedName>
</protein>
<gene>
    <name evidence="1" type="ORF">E0L21_22855</name>
</gene>
<dbReference type="PIRSF" id="PIRSF029208">
    <property type="entry name" value="Phage_tail_GPU"/>
    <property type="match status" value="1"/>
</dbReference>
<dbReference type="RefSeq" id="WP_131413557.1">
    <property type="nucleotide sequence ID" value="NZ_CATKPI010000019.1"/>
</dbReference>
<dbReference type="InterPro" id="IPR009734">
    <property type="entry name" value="Myoviridae_GpU"/>
</dbReference>
<name>A0A4R0GJW0_9ENTR</name>
<dbReference type="Pfam" id="PF06995">
    <property type="entry name" value="Phage_P2_GpU"/>
    <property type="match status" value="1"/>
</dbReference>
<proteinExistence type="predicted"/>
<evidence type="ECO:0000313" key="1">
    <source>
        <dbReference type="EMBL" id="TCB97750.1"/>
    </source>
</evidence>
<organism evidence="1 2">
    <name type="scientific">Kosakonia quasisacchari</name>
    <dbReference type="NCBI Taxonomy" id="2529380"/>
    <lineage>
        <taxon>Bacteria</taxon>
        <taxon>Pseudomonadati</taxon>
        <taxon>Pseudomonadota</taxon>
        <taxon>Gammaproteobacteria</taxon>
        <taxon>Enterobacterales</taxon>
        <taxon>Enterobacteriaceae</taxon>
        <taxon>Kosakonia</taxon>
    </lineage>
</organism>